<keyword evidence="5" id="KW-0788">Thiol protease</keyword>
<protein>
    <submittedName>
        <fullName evidence="11">Cathepsin L</fullName>
    </submittedName>
</protein>
<evidence type="ECO:0000256" key="2">
    <source>
        <dbReference type="ARBA" id="ARBA00022670"/>
    </source>
</evidence>
<dbReference type="Gene3D" id="3.90.70.10">
    <property type="entry name" value="Cysteine proteinases"/>
    <property type="match status" value="1"/>
</dbReference>
<organism evidence="11 12">
    <name type="scientific">Vigna unguiculata</name>
    <name type="common">Cowpea</name>
    <dbReference type="NCBI Taxonomy" id="3917"/>
    <lineage>
        <taxon>Eukaryota</taxon>
        <taxon>Viridiplantae</taxon>
        <taxon>Streptophyta</taxon>
        <taxon>Embryophyta</taxon>
        <taxon>Tracheophyta</taxon>
        <taxon>Spermatophyta</taxon>
        <taxon>Magnoliopsida</taxon>
        <taxon>eudicotyledons</taxon>
        <taxon>Gunneridae</taxon>
        <taxon>Pentapetalae</taxon>
        <taxon>rosids</taxon>
        <taxon>fabids</taxon>
        <taxon>Fabales</taxon>
        <taxon>Fabaceae</taxon>
        <taxon>Papilionoideae</taxon>
        <taxon>50 kb inversion clade</taxon>
        <taxon>NPAAA clade</taxon>
        <taxon>indigoferoid/millettioid clade</taxon>
        <taxon>Phaseoleae</taxon>
        <taxon>Vigna</taxon>
    </lineage>
</organism>
<keyword evidence="6" id="KW-1015">Disulfide bond</keyword>
<evidence type="ECO:0000313" key="12">
    <source>
        <dbReference type="Proteomes" id="UP000501690"/>
    </source>
</evidence>
<feature type="signal peptide" evidence="8">
    <location>
        <begin position="1"/>
        <end position="27"/>
    </location>
</feature>
<dbReference type="GO" id="GO:0006508">
    <property type="term" value="P:proteolysis"/>
    <property type="evidence" value="ECO:0007669"/>
    <property type="project" value="UniProtKB-KW"/>
</dbReference>
<keyword evidence="2" id="KW-0645">Protease</keyword>
<dbReference type="PROSITE" id="PS00639">
    <property type="entry name" value="THIOL_PROTEASE_HIS"/>
    <property type="match status" value="1"/>
</dbReference>
<dbReference type="AlphaFoldDB" id="A0A4D6KSN6"/>
<evidence type="ECO:0000256" key="7">
    <source>
        <dbReference type="ARBA" id="ARBA00023180"/>
    </source>
</evidence>
<dbReference type="InterPro" id="IPR013201">
    <property type="entry name" value="Prot_inhib_I29"/>
</dbReference>
<comment type="similarity">
    <text evidence="1">Belongs to the peptidase C1 family.</text>
</comment>
<dbReference type="InterPro" id="IPR000668">
    <property type="entry name" value="Peptidase_C1A_C"/>
</dbReference>
<evidence type="ECO:0000256" key="1">
    <source>
        <dbReference type="ARBA" id="ARBA00008455"/>
    </source>
</evidence>
<dbReference type="SUPFAM" id="SSF54001">
    <property type="entry name" value="Cysteine proteinases"/>
    <property type="match status" value="1"/>
</dbReference>
<evidence type="ECO:0000313" key="11">
    <source>
        <dbReference type="EMBL" id="QCD76844.1"/>
    </source>
</evidence>
<proteinExistence type="inferred from homology"/>
<dbReference type="PROSITE" id="PS00139">
    <property type="entry name" value="THIOL_PROTEASE_CYS"/>
    <property type="match status" value="1"/>
</dbReference>
<accession>A0A4D6KSN6</accession>
<dbReference type="Proteomes" id="UP000501690">
    <property type="component" value="Linkage Group LG1"/>
</dbReference>
<evidence type="ECO:0000259" key="10">
    <source>
        <dbReference type="SMART" id="SM00848"/>
    </source>
</evidence>
<keyword evidence="12" id="KW-1185">Reference proteome</keyword>
<evidence type="ECO:0000256" key="8">
    <source>
        <dbReference type="SAM" id="SignalP"/>
    </source>
</evidence>
<evidence type="ECO:0000256" key="3">
    <source>
        <dbReference type="ARBA" id="ARBA00022729"/>
    </source>
</evidence>
<feature type="chain" id="PRO_5020032648" evidence="8">
    <location>
        <begin position="28"/>
        <end position="337"/>
    </location>
</feature>
<dbReference type="SMART" id="SM00848">
    <property type="entry name" value="Inhibitor_I29"/>
    <property type="match status" value="1"/>
</dbReference>
<dbReference type="PROSITE" id="PS00640">
    <property type="entry name" value="THIOL_PROTEASE_ASN"/>
    <property type="match status" value="1"/>
</dbReference>
<dbReference type="Pfam" id="PF08246">
    <property type="entry name" value="Inhibitor_I29"/>
    <property type="match status" value="1"/>
</dbReference>
<dbReference type="PRINTS" id="PR00705">
    <property type="entry name" value="PAPAIN"/>
</dbReference>
<dbReference type="InterPro" id="IPR025661">
    <property type="entry name" value="Pept_asp_AS"/>
</dbReference>
<dbReference type="InterPro" id="IPR013128">
    <property type="entry name" value="Peptidase_C1A"/>
</dbReference>
<dbReference type="EMBL" id="CP039345">
    <property type="protein sequence ID" value="QCD76844.1"/>
    <property type="molecule type" value="Genomic_DNA"/>
</dbReference>
<dbReference type="GO" id="GO:0008234">
    <property type="term" value="F:cysteine-type peptidase activity"/>
    <property type="evidence" value="ECO:0007669"/>
    <property type="project" value="UniProtKB-KW"/>
</dbReference>
<dbReference type="InterPro" id="IPR039417">
    <property type="entry name" value="Peptidase_C1A_papain-like"/>
</dbReference>
<dbReference type="InterPro" id="IPR038765">
    <property type="entry name" value="Papain-like_cys_pep_sf"/>
</dbReference>
<feature type="domain" description="Peptidase C1A papain C-terminal" evidence="9">
    <location>
        <begin position="124"/>
        <end position="335"/>
    </location>
</feature>
<evidence type="ECO:0000256" key="4">
    <source>
        <dbReference type="ARBA" id="ARBA00022801"/>
    </source>
</evidence>
<keyword evidence="4" id="KW-0378">Hydrolase</keyword>
<name>A0A4D6KSN6_VIGUN</name>
<reference evidence="11 12" key="1">
    <citation type="submission" date="2019-04" db="EMBL/GenBank/DDBJ databases">
        <title>An improved genome assembly and genetic linkage map for asparagus bean, Vigna unguiculata ssp. sesquipedialis.</title>
        <authorList>
            <person name="Xia Q."/>
            <person name="Zhang R."/>
            <person name="Dong Y."/>
        </authorList>
    </citation>
    <scope>NUCLEOTIDE SEQUENCE [LARGE SCALE GENOMIC DNA]</scope>
    <source>
        <tissue evidence="11">Leaf</tissue>
    </source>
</reference>
<keyword evidence="7" id="KW-0325">Glycoprotein</keyword>
<dbReference type="Pfam" id="PF00112">
    <property type="entry name" value="Peptidase_C1"/>
    <property type="match status" value="1"/>
</dbReference>
<dbReference type="PANTHER" id="PTHR12411">
    <property type="entry name" value="CYSTEINE PROTEASE FAMILY C1-RELATED"/>
    <property type="match status" value="1"/>
</dbReference>
<keyword evidence="3 8" id="KW-0732">Signal</keyword>
<gene>
    <name evidence="11" type="ORF">DEO72_LG1g465</name>
</gene>
<dbReference type="InterPro" id="IPR000169">
    <property type="entry name" value="Pept_cys_AS"/>
</dbReference>
<dbReference type="FunFam" id="3.90.70.10:FF:000067">
    <property type="entry name" value="Senescence-specific cysteine protease"/>
    <property type="match status" value="1"/>
</dbReference>
<dbReference type="InterPro" id="IPR025660">
    <property type="entry name" value="Pept_his_AS"/>
</dbReference>
<feature type="domain" description="Cathepsin propeptide inhibitor" evidence="10">
    <location>
        <begin position="39"/>
        <end position="96"/>
    </location>
</feature>
<dbReference type="CDD" id="cd02248">
    <property type="entry name" value="Peptidase_C1A"/>
    <property type="match status" value="1"/>
</dbReference>
<dbReference type="SMART" id="SM00645">
    <property type="entry name" value="Pept_C1"/>
    <property type="match status" value="1"/>
</dbReference>
<sequence length="337" mass="37172">MATSVQMKHVFAVCAVMLLTCAYQAMSRTLYESSSAEAFQDWTSQHGREYVDDAEKERRFKIFAENLEYIEKFNNGGKKSYKLGLNPFSDLTEEEFIASHTGLKLNSSQPRSSSATYLSVDDNVPESLNWREKGAVTPVKDQGRCGSCWAFSAVAAVEGIFQIQKQKLVALSEQQLVDCDNDSNGCDGGLPDHAFNYIIENGGIAGETDYPYQGSDGTCQTTQLVAQITGYKDVPRNNEEQLLQAVAKQPVSVGVAVNQNFKAYESDVFEGPCGSNLNHAVTVIGYNTTEDGKKYWLIKNSWGERWGEKGYMKLLRESGEPGGVCGIAMQASYPVMQ</sequence>
<evidence type="ECO:0000256" key="5">
    <source>
        <dbReference type="ARBA" id="ARBA00022807"/>
    </source>
</evidence>
<evidence type="ECO:0000259" key="9">
    <source>
        <dbReference type="SMART" id="SM00645"/>
    </source>
</evidence>
<evidence type="ECO:0000256" key="6">
    <source>
        <dbReference type="ARBA" id="ARBA00023157"/>
    </source>
</evidence>